<gene>
    <name evidence="2" type="ORF">R3P38DRAFT_3170912</name>
</gene>
<organism evidence="2 3">
    <name type="scientific">Favolaschia claudopus</name>
    <dbReference type="NCBI Taxonomy" id="2862362"/>
    <lineage>
        <taxon>Eukaryota</taxon>
        <taxon>Fungi</taxon>
        <taxon>Dikarya</taxon>
        <taxon>Basidiomycota</taxon>
        <taxon>Agaricomycotina</taxon>
        <taxon>Agaricomycetes</taxon>
        <taxon>Agaricomycetidae</taxon>
        <taxon>Agaricales</taxon>
        <taxon>Marasmiineae</taxon>
        <taxon>Mycenaceae</taxon>
        <taxon>Favolaschia</taxon>
    </lineage>
</organism>
<comment type="caution">
    <text evidence="2">The sequence shown here is derived from an EMBL/GenBank/DDBJ whole genome shotgun (WGS) entry which is preliminary data.</text>
</comment>
<evidence type="ECO:0000256" key="1">
    <source>
        <dbReference type="SAM" id="MobiDB-lite"/>
    </source>
</evidence>
<keyword evidence="3" id="KW-1185">Reference proteome</keyword>
<feature type="compositionally biased region" description="Low complexity" evidence="1">
    <location>
        <begin position="52"/>
        <end position="69"/>
    </location>
</feature>
<feature type="region of interest" description="Disordered" evidence="1">
    <location>
        <begin position="44"/>
        <end position="97"/>
    </location>
</feature>
<evidence type="ECO:0000313" key="2">
    <source>
        <dbReference type="EMBL" id="KAK7053571.1"/>
    </source>
</evidence>
<sequence length="215" mass="23107">MHQNLSNRVPFLQDILQFFSSSMQHLIPHPPSHLPSPTIFIPHHLQPPSNPTPLTYLPTPTPTPHITLPKVKPRPDSESSHRRQCSKQEDEDEAEDEVIAEEGSAAYAYADETEPDEEVEEVELIAGGVGALPGADAYLYLLPLRLPLPLVLPPLPADDVDACAPGFAVNTVTYIPSAAVLSPTWSSSLSSAAATGGEESEMGPGDSEPGEICEF</sequence>
<protein>
    <submittedName>
        <fullName evidence="2">Uncharacterized protein</fullName>
    </submittedName>
</protein>
<accession>A0AAW0DL77</accession>
<proteinExistence type="predicted"/>
<evidence type="ECO:0000313" key="3">
    <source>
        <dbReference type="Proteomes" id="UP001362999"/>
    </source>
</evidence>
<dbReference type="EMBL" id="JAWWNJ010000006">
    <property type="protein sequence ID" value="KAK7053571.1"/>
    <property type="molecule type" value="Genomic_DNA"/>
</dbReference>
<dbReference type="Proteomes" id="UP001362999">
    <property type="component" value="Unassembled WGS sequence"/>
</dbReference>
<dbReference type="AlphaFoldDB" id="A0AAW0DL77"/>
<feature type="region of interest" description="Disordered" evidence="1">
    <location>
        <begin position="189"/>
        <end position="215"/>
    </location>
</feature>
<name>A0AAW0DL77_9AGAR</name>
<reference evidence="2 3" key="1">
    <citation type="journal article" date="2024" name="J Genomics">
        <title>Draft genome sequencing and assembly of Favolaschia claudopus CIRM-BRFM 2984 isolated from oak limbs.</title>
        <authorList>
            <person name="Navarro D."/>
            <person name="Drula E."/>
            <person name="Chaduli D."/>
            <person name="Cazenave R."/>
            <person name="Ahrendt S."/>
            <person name="Wang J."/>
            <person name="Lipzen A."/>
            <person name="Daum C."/>
            <person name="Barry K."/>
            <person name="Grigoriev I.V."/>
            <person name="Favel A."/>
            <person name="Rosso M.N."/>
            <person name="Martin F."/>
        </authorList>
    </citation>
    <scope>NUCLEOTIDE SEQUENCE [LARGE SCALE GENOMIC DNA]</scope>
    <source>
        <strain evidence="2 3">CIRM-BRFM 2984</strain>
    </source>
</reference>